<evidence type="ECO:0000256" key="1">
    <source>
        <dbReference type="SAM" id="MobiDB-lite"/>
    </source>
</evidence>
<reference evidence="2" key="1">
    <citation type="submission" date="2020-04" db="EMBL/GenBank/DDBJ databases">
        <authorList>
            <person name="Chiriac C."/>
            <person name="Salcher M."/>
            <person name="Ghai R."/>
            <person name="Kavagutti S V."/>
        </authorList>
    </citation>
    <scope>NUCLEOTIDE SEQUENCE</scope>
</reference>
<proteinExistence type="predicted"/>
<accession>A0A6J5NCM0</accession>
<evidence type="ECO:0008006" key="3">
    <source>
        <dbReference type="Google" id="ProtNLM"/>
    </source>
</evidence>
<feature type="compositionally biased region" description="Basic and acidic residues" evidence="1">
    <location>
        <begin position="1"/>
        <end position="10"/>
    </location>
</feature>
<sequence length="165" mass="18098">MSDIVPKTDGDQPAGTGGDQPAATPQPTSTPAATDDKTVTLSEADYKNLIAQRDRANNTNSDLEDSVTDILKEREINKFLKSNGEKFPDITADDLMQANSPEELETLAAKQQRRVEDAVQKKLLEVQKASAPVLSPEERATELKKLKENPSSQSFGRMLELQESQ</sequence>
<gene>
    <name evidence="2" type="ORF">UFOVP667_17</name>
</gene>
<feature type="compositionally biased region" description="Low complexity" evidence="1">
    <location>
        <begin position="20"/>
        <end position="33"/>
    </location>
</feature>
<protein>
    <recommendedName>
        <fullName evidence="3">Scaffolding protein</fullName>
    </recommendedName>
</protein>
<dbReference type="EMBL" id="LR796629">
    <property type="protein sequence ID" value="CAB4155696.1"/>
    <property type="molecule type" value="Genomic_DNA"/>
</dbReference>
<feature type="region of interest" description="Disordered" evidence="1">
    <location>
        <begin position="1"/>
        <end position="40"/>
    </location>
</feature>
<feature type="compositionally biased region" description="Basic and acidic residues" evidence="1">
    <location>
        <begin position="136"/>
        <end position="148"/>
    </location>
</feature>
<feature type="region of interest" description="Disordered" evidence="1">
    <location>
        <begin position="129"/>
        <end position="165"/>
    </location>
</feature>
<organism evidence="2">
    <name type="scientific">uncultured Caudovirales phage</name>
    <dbReference type="NCBI Taxonomy" id="2100421"/>
    <lineage>
        <taxon>Viruses</taxon>
        <taxon>Duplodnaviria</taxon>
        <taxon>Heunggongvirae</taxon>
        <taxon>Uroviricota</taxon>
        <taxon>Caudoviricetes</taxon>
        <taxon>Peduoviridae</taxon>
        <taxon>Maltschvirus</taxon>
        <taxon>Maltschvirus maltsch</taxon>
    </lineage>
</organism>
<evidence type="ECO:0000313" key="2">
    <source>
        <dbReference type="EMBL" id="CAB4155696.1"/>
    </source>
</evidence>
<name>A0A6J5NCM0_9CAUD</name>